<evidence type="ECO:0000256" key="2">
    <source>
        <dbReference type="ARBA" id="ARBA00023125"/>
    </source>
</evidence>
<gene>
    <name evidence="6" type="ORF">NBG84_39495</name>
</gene>
<name>A0ABT0V0B8_9ACTN</name>
<evidence type="ECO:0000256" key="4">
    <source>
        <dbReference type="PROSITE-ProRule" id="PRU00335"/>
    </source>
</evidence>
<dbReference type="PROSITE" id="PS50977">
    <property type="entry name" value="HTH_TETR_2"/>
    <property type="match status" value="1"/>
</dbReference>
<evidence type="ECO:0000256" key="3">
    <source>
        <dbReference type="ARBA" id="ARBA00023163"/>
    </source>
</evidence>
<dbReference type="Pfam" id="PF00440">
    <property type="entry name" value="TetR_N"/>
    <property type="match status" value="1"/>
</dbReference>
<dbReference type="EMBL" id="JAMQAW010000104">
    <property type="protein sequence ID" value="MCM2394288.1"/>
    <property type="molecule type" value="Genomic_DNA"/>
</dbReference>
<dbReference type="Gene3D" id="1.10.357.10">
    <property type="entry name" value="Tetracycline Repressor, domain 2"/>
    <property type="match status" value="1"/>
</dbReference>
<organism evidence="6 7">
    <name type="scientific">Streptomyces albipurpureus</name>
    <dbReference type="NCBI Taxonomy" id="2897419"/>
    <lineage>
        <taxon>Bacteria</taxon>
        <taxon>Bacillati</taxon>
        <taxon>Actinomycetota</taxon>
        <taxon>Actinomycetes</taxon>
        <taxon>Kitasatosporales</taxon>
        <taxon>Streptomycetaceae</taxon>
        <taxon>Streptomyces</taxon>
    </lineage>
</organism>
<dbReference type="InterPro" id="IPR001647">
    <property type="entry name" value="HTH_TetR"/>
</dbReference>
<dbReference type="Proteomes" id="UP001431429">
    <property type="component" value="Unassembled WGS sequence"/>
</dbReference>
<comment type="caution">
    <text evidence="6">The sequence shown here is derived from an EMBL/GenBank/DDBJ whole genome shotgun (WGS) entry which is preliminary data.</text>
</comment>
<proteinExistence type="predicted"/>
<evidence type="ECO:0000259" key="5">
    <source>
        <dbReference type="PROSITE" id="PS50977"/>
    </source>
</evidence>
<keyword evidence="7" id="KW-1185">Reference proteome</keyword>
<feature type="DNA-binding region" description="H-T-H motif" evidence="4">
    <location>
        <begin position="34"/>
        <end position="53"/>
    </location>
</feature>
<reference evidence="6" key="1">
    <citation type="submission" date="2022-06" db="EMBL/GenBank/DDBJ databases">
        <title>Genome public.</title>
        <authorList>
            <person name="Sun Q."/>
        </authorList>
    </citation>
    <scope>NUCLEOTIDE SEQUENCE</scope>
    <source>
        <strain evidence="6">CWNU-1</strain>
    </source>
</reference>
<keyword evidence="1" id="KW-0805">Transcription regulation</keyword>
<protein>
    <submittedName>
        <fullName evidence="6">TetR/AcrR family transcriptional regulator</fullName>
    </submittedName>
</protein>
<keyword evidence="2 4" id="KW-0238">DNA-binding</keyword>
<accession>A0ABT0V0B8</accession>
<evidence type="ECO:0000313" key="6">
    <source>
        <dbReference type="EMBL" id="MCM2394288.1"/>
    </source>
</evidence>
<dbReference type="PANTHER" id="PTHR30055">
    <property type="entry name" value="HTH-TYPE TRANSCRIPTIONAL REGULATOR RUTR"/>
    <property type="match status" value="1"/>
</dbReference>
<evidence type="ECO:0000313" key="7">
    <source>
        <dbReference type="Proteomes" id="UP001431429"/>
    </source>
</evidence>
<dbReference type="InterPro" id="IPR050109">
    <property type="entry name" value="HTH-type_TetR-like_transc_reg"/>
</dbReference>
<keyword evidence="3" id="KW-0804">Transcription</keyword>
<dbReference type="SUPFAM" id="SSF46689">
    <property type="entry name" value="Homeodomain-like"/>
    <property type="match status" value="1"/>
</dbReference>
<evidence type="ECO:0000256" key="1">
    <source>
        <dbReference type="ARBA" id="ARBA00023015"/>
    </source>
</evidence>
<sequence length="198" mass="21786">MPLPRYHRLPAETRAAILAVARAHFARDGKEAASFNRIIAEAKISKTSAYHYFDGKDDLFDAVADDAAERTLTALGPWREVSTAAELWQQLTTGTGRLRAQLREHPDDRAVLAEMRQGRDGGRSDEPAGDWMGRLIANGVRIEVIDPGPDAELVATATRGVFDALDRWALEHPEASEESIVDALTTLLARLWGTTVSR</sequence>
<feature type="domain" description="HTH tetR-type" evidence="5">
    <location>
        <begin position="11"/>
        <end position="71"/>
    </location>
</feature>
<dbReference type="RefSeq" id="WP_250924561.1">
    <property type="nucleotide sequence ID" value="NZ_JAMQAW010000104.1"/>
</dbReference>
<dbReference type="PANTHER" id="PTHR30055:SF234">
    <property type="entry name" value="HTH-TYPE TRANSCRIPTIONAL REGULATOR BETI"/>
    <property type="match status" value="1"/>
</dbReference>
<dbReference type="InterPro" id="IPR009057">
    <property type="entry name" value="Homeodomain-like_sf"/>
</dbReference>